<organism evidence="8 9">
    <name type="scientific">Malaciobacter pacificus</name>
    <dbReference type="NCBI Taxonomy" id="1080223"/>
    <lineage>
        <taxon>Bacteria</taxon>
        <taxon>Pseudomonadati</taxon>
        <taxon>Campylobacterota</taxon>
        <taxon>Epsilonproteobacteria</taxon>
        <taxon>Campylobacterales</taxon>
        <taxon>Arcobacteraceae</taxon>
        <taxon>Malaciobacter</taxon>
    </lineage>
</organism>
<dbReference type="Pfam" id="PF00270">
    <property type="entry name" value="DEAD"/>
    <property type="match status" value="1"/>
</dbReference>
<evidence type="ECO:0000256" key="5">
    <source>
        <dbReference type="ARBA" id="ARBA00038437"/>
    </source>
</evidence>
<evidence type="ECO:0000313" key="8">
    <source>
        <dbReference type="EMBL" id="QEP34198.1"/>
    </source>
</evidence>
<dbReference type="InterPro" id="IPR001650">
    <property type="entry name" value="Helicase_C-like"/>
</dbReference>
<dbReference type="Proteomes" id="UP000322726">
    <property type="component" value="Chromosome"/>
</dbReference>
<dbReference type="InterPro" id="IPR050079">
    <property type="entry name" value="DEAD_box_RNA_helicase"/>
</dbReference>
<reference evidence="8 9" key="1">
    <citation type="submission" date="2019-09" db="EMBL/GenBank/DDBJ databases">
        <title>Complete genome sequencing of four Arcobacter species reveals a diverse suite of mobile elements.</title>
        <authorList>
            <person name="Miller W.G."/>
            <person name="Yee E."/>
            <person name="Bono J.L."/>
        </authorList>
    </citation>
    <scope>NUCLEOTIDE SEQUENCE [LARGE SCALE GENOMIC DNA]</scope>
    <source>
        <strain evidence="8 9">LMG 26638</strain>
    </source>
</reference>
<dbReference type="PROSITE" id="PS51195">
    <property type="entry name" value="Q_MOTIF"/>
    <property type="match status" value="1"/>
</dbReference>
<dbReference type="SMART" id="SM00487">
    <property type="entry name" value="DEXDc"/>
    <property type="match status" value="1"/>
</dbReference>
<dbReference type="OrthoDB" id="9805696at2"/>
<evidence type="ECO:0000256" key="4">
    <source>
        <dbReference type="ARBA" id="ARBA00022840"/>
    </source>
</evidence>
<dbReference type="CDD" id="cd00268">
    <property type="entry name" value="DEADc"/>
    <property type="match status" value="1"/>
</dbReference>
<dbReference type="InterPro" id="IPR011545">
    <property type="entry name" value="DEAD/DEAH_box_helicase_dom"/>
</dbReference>
<gene>
    <name evidence="8" type="ORF">APAC_1072</name>
</gene>
<feature type="region of interest" description="Disordered" evidence="7">
    <location>
        <begin position="388"/>
        <end position="414"/>
    </location>
</feature>
<dbReference type="SUPFAM" id="SSF52540">
    <property type="entry name" value="P-loop containing nucleoside triphosphate hydrolases"/>
    <property type="match status" value="1"/>
</dbReference>
<dbReference type="RefSeq" id="WP_130233152.1">
    <property type="nucleotide sequence ID" value="NZ_BMEF01000011.1"/>
</dbReference>
<keyword evidence="3 6" id="KW-0347">Helicase</keyword>
<dbReference type="InterPro" id="IPR014001">
    <property type="entry name" value="Helicase_ATP-bd"/>
</dbReference>
<dbReference type="InterPro" id="IPR000629">
    <property type="entry name" value="RNA-helicase_DEAD-box_CS"/>
</dbReference>
<reference evidence="9" key="2">
    <citation type="submission" date="2019-09" db="EMBL/GenBank/DDBJ databases">
        <title>Complete genome sequencing of four Arcobacter species reveals a diverse suite of mobile elements.</title>
        <authorList>
            <person name="On S.L.W."/>
            <person name="Miller W.G."/>
            <person name="Biggs P."/>
            <person name="Cornelius A."/>
            <person name="Vandamme P."/>
        </authorList>
    </citation>
    <scope>NUCLEOTIDE SEQUENCE [LARGE SCALE GENOMIC DNA]</scope>
    <source>
        <strain evidence="9">LMG 26638</strain>
    </source>
</reference>
<dbReference type="PROSITE" id="PS51192">
    <property type="entry name" value="HELICASE_ATP_BIND_1"/>
    <property type="match status" value="1"/>
</dbReference>
<dbReference type="PANTHER" id="PTHR47959">
    <property type="entry name" value="ATP-DEPENDENT RNA HELICASE RHLE-RELATED"/>
    <property type="match status" value="1"/>
</dbReference>
<dbReference type="EMBL" id="CP035928">
    <property type="protein sequence ID" value="QEP34198.1"/>
    <property type="molecule type" value="Genomic_DNA"/>
</dbReference>
<dbReference type="PROSITE" id="PS00039">
    <property type="entry name" value="DEAD_ATP_HELICASE"/>
    <property type="match status" value="1"/>
</dbReference>
<evidence type="ECO:0000313" key="9">
    <source>
        <dbReference type="Proteomes" id="UP000322726"/>
    </source>
</evidence>
<feature type="compositionally biased region" description="Basic and acidic residues" evidence="7">
    <location>
        <begin position="403"/>
        <end position="414"/>
    </location>
</feature>
<feature type="compositionally biased region" description="Basic residues" evidence="7">
    <location>
        <begin position="388"/>
        <end position="402"/>
    </location>
</feature>
<evidence type="ECO:0000256" key="1">
    <source>
        <dbReference type="ARBA" id="ARBA00022741"/>
    </source>
</evidence>
<evidence type="ECO:0000256" key="2">
    <source>
        <dbReference type="ARBA" id="ARBA00022801"/>
    </source>
</evidence>
<dbReference type="Gene3D" id="3.40.50.300">
    <property type="entry name" value="P-loop containing nucleotide triphosphate hydrolases"/>
    <property type="match status" value="2"/>
</dbReference>
<dbReference type="InterPro" id="IPR014014">
    <property type="entry name" value="RNA_helicase_DEAD_Q_motif"/>
</dbReference>
<keyword evidence="2 6" id="KW-0378">Hydrolase</keyword>
<dbReference type="GO" id="GO:0005829">
    <property type="term" value="C:cytosol"/>
    <property type="evidence" value="ECO:0007669"/>
    <property type="project" value="TreeGrafter"/>
</dbReference>
<evidence type="ECO:0000256" key="6">
    <source>
        <dbReference type="RuleBase" id="RU000492"/>
    </source>
</evidence>
<dbReference type="GO" id="GO:0003724">
    <property type="term" value="F:RNA helicase activity"/>
    <property type="evidence" value="ECO:0007669"/>
    <property type="project" value="InterPro"/>
</dbReference>
<dbReference type="CDD" id="cd18787">
    <property type="entry name" value="SF2_C_DEAD"/>
    <property type="match status" value="1"/>
</dbReference>
<protein>
    <submittedName>
        <fullName evidence="8">DEAD-box ATP-dependent RNA helicase</fullName>
    </submittedName>
</protein>
<dbReference type="KEGG" id="apai:APAC_1072"/>
<accession>A0A5C2H7I7</accession>
<keyword evidence="9" id="KW-1185">Reference proteome</keyword>
<dbReference type="GO" id="GO:0003676">
    <property type="term" value="F:nucleic acid binding"/>
    <property type="evidence" value="ECO:0007669"/>
    <property type="project" value="InterPro"/>
</dbReference>
<reference evidence="8 9" key="3">
    <citation type="submission" date="2019-09" db="EMBL/GenBank/DDBJ databases">
        <title>Taxonomic note: a critical rebuttal of the proposed division of the genus Arcobacter into six genera, emended descriptions of Arcobacter anaerophilus and the genus Arcobacter, and an assessment of genus-level boundaries for Epsilonproteobacteria using in silico genomic comparator tools.</title>
        <authorList>
            <person name="On S.L.W."/>
            <person name="Miller W.G."/>
            <person name="Biggs P."/>
            <person name="Cornelius A."/>
            <person name="Vandamme P."/>
        </authorList>
    </citation>
    <scope>NUCLEOTIDE SEQUENCE [LARGE SCALE GENOMIC DNA]</scope>
    <source>
        <strain evidence="8 9">LMG 26638</strain>
    </source>
</reference>
<dbReference type="PANTHER" id="PTHR47959:SF1">
    <property type="entry name" value="ATP-DEPENDENT RNA HELICASE DBPA"/>
    <property type="match status" value="1"/>
</dbReference>
<dbReference type="GO" id="GO:0005524">
    <property type="term" value="F:ATP binding"/>
    <property type="evidence" value="ECO:0007669"/>
    <property type="project" value="UniProtKB-KW"/>
</dbReference>
<dbReference type="AlphaFoldDB" id="A0A5C2H7I7"/>
<comment type="similarity">
    <text evidence="5 6">Belongs to the DEAD box helicase family.</text>
</comment>
<dbReference type="InterPro" id="IPR044742">
    <property type="entry name" value="DEAD/DEAH_RhlB"/>
</dbReference>
<dbReference type="GO" id="GO:0016787">
    <property type="term" value="F:hydrolase activity"/>
    <property type="evidence" value="ECO:0007669"/>
    <property type="project" value="UniProtKB-KW"/>
</dbReference>
<sequence length="414" mass="47088">MLFETFNFSNCIFKALEENSYKSATPIQKEVIPLVFKENDVVAKAQTGSGKTAAFVLPILEQLLNNPTQTKKAKIRVLVLTPTRELTLQVAQTFKEFSKYFDRKLKVSSLIGGQKIGEQLLDIQKGCDVVVATSGRLLDIINKKQINFDSLDFFVLDEADKMLNEGFEEELDLVLKSLPNQRQNLLFSATYPKKILELIPKITSEAKKVVLDEDEINLENINQRLIEVNIENRNPLLRKILKEENFKKVLVFMANKRATDNIAFKLKKYGFKALSFHGDLDQEERELTLQDFKEEKINILFATDIAARGLHIEGIDCVVNYDLPRSPADYVHRIGRTARAGSSGTAISFINYENEEHFRLIEKKAGIKLHKEQIEGFELLGTKAIKKKGNAPVKGKRKSKKDKLREQALKDSKA</sequence>
<evidence type="ECO:0000256" key="7">
    <source>
        <dbReference type="SAM" id="MobiDB-lite"/>
    </source>
</evidence>
<keyword evidence="1 6" id="KW-0547">Nucleotide-binding</keyword>
<dbReference type="PROSITE" id="PS51194">
    <property type="entry name" value="HELICASE_CTER"/>
    <property type="match status" value="1"/>
</dbReference>
<dbReference type="SMART" id="SM00490">
    <property type="entry name" value="HELICc"/>
    <property type="match status" value="1"/>
</dbReference>
<keyword evidence="4 6" id="KW-0067">ATP-binding</keyword>
<proteinExistence type="inferred from homology"/>
<evidence type="ECO:0000256" key="3">
    <source>
        <dbReference type="ARBA" id="ARBA00022806"/>
    </source>
</evidence>
<name>A0A5C2H7I7_9BACT</name>
<dbReference type="Pfam" id="PF00271">
    <property type="entry name" value="Helicase_C"/>
    <property type="match status" value="1"/>
</dbReference>
<dbReference type="InterPro" id="IPR027417">
    <property type="entry name" value="P-loop_NTPase"/>
</dbReference>